<reference evidence="1" key="1">
    <citation type="submission" date="2022-07" db="EMBL/GenBank/DDBJ databases">
        <title>Phylogenomic reconstructions and comparative analyses of Kickxellomycotina fungi.</title>
        <authorList>
            <person name="Reynolds N.K."/>
            <person name="Stajich J.E."/>
            <person name="Barry K."/>
            <person name="Grigoriev I.V."/>
            <person name="Crous P."/>
            <person name="Smith M.E."/>
        </authorList>
    </citation>
    <scope>NUCLEOTIDE SEQUENCE</scope>
    <source>
        <strain evidence="1">CBS 102833</strain>
    </source>
</reference>
<name>A0ACC1LNZ0_9FUNG</name>
<organism evidence="1 2">
    <name type="scientific">Coemansia furcata</name>
    <dbReference type="NCBI Taxonomy" id="417177"/>
    <lineage>
        <taxon>Eukaryota</taxon>
        <taxon>Fungi</taxon>
        <taxon>Fungi incertae sedis</taxon>
        <taxon>Zoopagomycota</taxon>
        <taxon>Kickxellomycotina</taxon>
        <taxon>Kickxellomycetes</taxon>
        <taxon>Kickxellales</taxon>
        <taxon>Kickxellaceae</taxon>
        <taxon>Coemansia</taxon>
    </lineage>
</organism>
<dbReference type="EMBL" id="JANBUP010000206">
    <property type="protein sequence ID" value="KAJ2812526.1"/>
    <property type="molecule type" value="Genomic_DNA"/>
</dbReference>
<keyword evidence="2" id="KW-1185">Reference proteome</keyword>
<sequence>MRFGFVFAFALLVHHGHALFGSKPATKDQALDDVVEEGWEYVSSGSTVKLAHVKSDTRLMLPQVSYGTGSQQQAVTAYTDISSTKNLWLVESESPRGARIACGEKIRLVNSDSSHNLHSHGNHQSPISGAQEVSGFEGRDSGDLWTVECLKDKEAWRRLEPVYFRHVETGWYLQSLPSKKYRQPIVGHQEVSAAKKADSNAQWMALEGYYFSLRRQDPKND</sequence>
<dbReference type="Proteomes" id="UP001140096">
    <property type="component" value="Unassembled WGS sequence"/>
</dbReference>
<evidence type="ECO:0000313" key="1">
    <source>
        <dbReference type="EMBL" id="KAJ2812526.1"/>
    </source>
</evidence>
<gene>
    <name evidence="1" type="ORF">H4S07_001342</name>
</gene>
<protein>
    <submittedName>
        <fullName evidence="1">Uncharacterized protein</fullName>
    </submittedName>
</protein>
<accession>A0ACC1LNZ0</accession>
<evidence type="ECO:0000313" key="2">
    <source>
        <dbReference type="Proteomes" id="UP001140096"/>
    </source>
</evidence>
<proteinExistence type="predicted"/>
<comment type="caution">
    <text evidence="1">The sequence shown here is derived from an EMBL/GenBank/DDBJ whole genome shotgun (WGS) entry which is preliminary data.</text>
</comment>